<evidence type="ECO:0000313" key="3">
    <source>
        <dbReference type="Proteomes" id="UP000637423"/>
    </source>
</evidence>
<feature type="compositionally biased region" description="Low complexity" evidence="1">
    <location>
        <begin position="98"/>
        <end position="126"/>
    </location>
</feature>
<evidence type="ECO:0000256" key="1">
    <source>
        <dbReference type="SAM" id="MobiDB-lite"/>
    </source>
</evidence>
<name>A0A916U4T6_9BURK</name>
<evidence type="ECO:0000313" key="2">
    <source>
        <dbReference type="EMBL" id="GGC60326.1"/>
    </source>
</evidence>
<dbReference type="RefSeq" id="WP_188564313.1">
    <property type="nucleotide sequence ID" value="NZ_BMED01000001.1"/>
</dbReference>
<feature type="compositionally biased region" description="Basic and acidic residues" evidence="1">
    <location>
        <begin position="67"/>
        <end position="78"/>
    </location>
</feature>
<dbReference type="Proteomes" id="UP000637423">
    <property type="component" value="Unassembled WGS sequence"/>
</dbReference>
<protein>
    <recommendedName>
        <fullName evidence="4">FlxA-like protein</fullName>
    </recommendedName>
</protein>
<evidence type="ECO:0008006" key="4">
    <source>
        <dbReference type="Google" id="ProtNLM"/>
    </source>
</evidence>
<feature type="region of interest" description="Disordered" evidence="1">
    <location>
        <begin position="67"/>
        <end position="134"/>
    </location>
</feature>
<feature type="region of interest" description="Disordered" evidence="1">
    <location>
        <begin position="1"/>
        <end position="23"/>
    </location>
</feature>
<dbReference type="AlphaFoldDB" id="A0A916U4T6"/>
<organism evidence="2 3">
    <name type="scientific">Undibacterium terreum</name>
    <dbReference type="NCBI Taxonomy" id="1224302"/>
    <lineage>
        <taxon>Bacteria</taxon>
        <taxon>Pseudomonadati</taxon>
        <taxon>Pseudomonadota</taxon>
        <taxon>Betaproteobacteria</taxon>
        <taxon>Burkholderiales</taxon>
        <taxon>Oxalobacteraceae</taxon>
        <taxon>Undibacterium</taxon>
    </lineage>
</organism>
<reference evidence="2" key="1">
    <citation type="journal article" date="2014" name="Int. J. Syst. Evol. Microbiol.">
        <title>Complete genome sequence of Corynebacterium casei LMG S-19264T (=DSM 44701T), isolated from a smear-ripened cheese.</title>
        <authorList>
            <consortium name="US DOE Joint Genome Institute (JGI-PGF)"/>
            <person name="Walter F."/>
            <person name="Albersmeier A."/>
            <person name="Kalinowski J."/>
            <person name="Ruckert C."/>
        </authorList>
    </citation>
    <scope>NUCLEOTIDE SEQUENCE</scope>
    <source>
        <strain evidence="2">CGMCC 1.10998</strain>
    </source>
</reference>
<dbReference type="EMBL" id="BMED01000001">
    <property type="protein sequence ID" value="GGC60326.1"/>
    <property type="molecule type" value="Genomic_DNA"/>
</dbReference>
<accession>A0A916U4T6</accession>
<proteinExistence type="predicted"/>
<gene>
    <name evidence="2" type="ORF">GCM10011396_04000</name>
</gene>
<sequence>MVQAITTSAGTGAAAASSGAASAALEAQLERYQKELSDCVNCASAKTPEGKAQIDDISSKISSLKTRIEKVGDARPGESTDGSASSTGKLQTQNKAGSTDSSSTNNTVNSAAHQAAAANLNQNTANGSARPGSASLTVGGFLDLYS</sequence>
<reference evidence="2" key="2">
    <citation type="submission" date="2020-09" db="EMBL/GenBank/DDBJ databases">
        <authorList>
            <person name="Sun Q."/>
            <person name="Zhou Y."/>
        </authorList>
    </citation>
    <scope>NUCLEOTIDE SEQUENCE</scope>
    <source>
        <strain evidence="2">CGMCC 1.10998</strain>
    </source>
</reference>
<feature type="compositionally biased region" description="Polar residues" evidence="1">
    <location>
        <begin position="80"/>
        <end position="97"/>
    </location>
</feature>
<keyword evidence="3" id="KW-1185">Reference proteome</keyword>
<comment type="caution">
    <text evidence="2">The sequence shown here is derived from an EMBL/GenBank/DDBJ whole genome shotgun (WGS) entry which is preliminary data.</text>
</comment>